<organism evidence="2 3">
    <name type="scientific">Apostasia shenzhenica</name>
    <dbReference type="NCBI Taxonomy" id="1088818"/>
    <lineage>
        <taxon>Eukaryota</taxon>
        <taxon>Viridiplantae</taxon>
        <taxon>Streptophyta</taxon>
        <taxon>Embryophyta</taxon>
        <taxon>Tracheophyta</taxon>
        <taxon>Spermatophyta</taxon>
        <taxon>Magnoliopsida</taxon>
        <taxon>Liliopsida</taxon>
        <taxon>Asparagales</taxon>
        <taxon>Orchidaceae</taxon>
        <taxon>Apostasioideae</taxon>
        <taxon>Apostasia</taxon>
    </lineage>
</organism>
<dbReference type="Proteomes" id="UP000236161">
    <property type="component" value="Unassembled WGS sequence"/>
</dbReference>
<accession>A0A2I0ADJ4</accession>
<dbReference type="OrthoDB" id="671858at2759"/>
<gene>
    <name evidence="2" type="ORF">AXF42_Ash009110</name>
</gene>
<dbReference type="AlphaFoldDB" id="A0A2I0ADJ4"/>
<sequence length="127" mass="13923">MGRQNGESPVMHSSAELLQERFRKLQRVKQMREEMEQIRAAAAIATAAAAAVRSPIAVDKQQPSRKPKGFVHSELIRPSRPLSRPSFSLTGAEPHADSPAFPRPWPTVQGFSNVGADEGEVDTSLHL</sequence>
<feature type="region of interest" description="Disordered" evidence="1">
    <location>
        <begin position="58"/>
        <end position="127"/>
    </location>
</feature>
<feature type="compositionally biased region" description="Low complexity" evidence="1">
    <location>
        <begin position="76"/>
        <end position="89"/>
    </location>
</feature>
<dbReference type="PANTHER" id="PTHR34570:SF12">
    <property type="entry name" value="EXPRESSED PROTEIN"/>
    <property type="match status" value="1"/>
</dbReference>
<evidence type="ECO:0000256" key="1">
    <source>
        <dbReference type="SAM" id="MobiDB-lite"/>
    </source>
</evidence>
<keyword evidence="3" id="KW-1185">Reference proteome</keyword>
<evidence type="ECO:0000313" key="2">
    <source>
        <dbReference type="EMBL" id="PKA53614.1"/>
    </source>
</evidence>
<evidence type="ECO:0000313" key="3">
    <source>
        <dbReference type="Proteomes" id="UP000236161"/>
    </source>
</evidence>
<protein>
    <submittedName>
        <fullName evidence="2">Uncharacterized protein</fullName>
    </submittedName>
</protein>
<proteinExistence type="predicted"/>
<name>A0A2I0ADJ4_9ASPA</name>
<reference evidence="2 3" key="1">
    <citation type="journal article" date="2017" name="Nature">
        <title>The Apostasia genome and the evolution of orchids.</title>
        <authorList>
            <person name="Zhang G.Q."/>
            <person name="Liu K.W."/>
            <person name="Li Z."/>
            <person name="Lohaus R."/>
            <person name="Hsiao Y.Y."/>
            <person name="Niu S.C."/>
            <person name="Wang J.Y."/>
            <person name="Lin Y.C."/>
            <person name="Xu Q."/>
            <person name="Chen L.J."/>
            <person name="Yoshida K."/>
            <person name="Fujiwara S."/>
            <person name="Wang Z.W."/>
            <person name="Zhang Y.Q."/>
            <person name="Mitsuda N."/>
            <person name="Wang M."/>
            <person name="Liu G.H."/>
            <person name="Pecoraro L."/>
            <person name="Huang H.X."/>
            <person name="Xiao X.J."/>
            <person name="Lin M."/>
            <person name="Wu X.Y."/>
            <person name="Wu W.L."/>
            <person name="Chen Y.Y."/>
            <person name="Chang S.B."/>
            <person name="Sakamoto S."/>
            <person name="Ohme-Takagi M."/>
            <person name="Yagi M."/>
            <person name="Zeng S.J."/>
            <person name="Shen C.Y."/>
            <person name="Yeh C.M."/>
            <person name="Luo Y.B."/>
            <person name="Tsai W.C."/>
            <person name="Van de Peer Y."/>
            <person name="Liu Z.J."/>
        </authorList>
    </citation>
    <scope>NUCLEOTIDE SEQUENCE [LARGE SCALE GENOMIC DNA]</scope>
    <source>
        <strain evidence="3">cv. Shenzhen</strain>
        <tissue evidence="2">Stem</tissue>
    </source>
</reference>
<dbReference type="PANTHER" id="PTHR34570">
    <property type="entry name" value="OS03G0593100 PROTEIN"/>
    <property type="match status" value="1"/>
</dbReference>
<dbReference type="EMBL" id="KZ451993">
    <property type="protein sequence ID" value="PKA53614.1"/>
    <property type="molecule type" value="Genomic_DNA"/>
</dbReference>